<proteinExistence type="predicted"/>
<sequence>MGVQRIITSKMKLNNLLLKDPGIAPYIPKTVWFTDEALKEMLTTYPTVFVKPNKVIPVTGSLGLKKWTS</sequence>
<dbReference type="Pfam" id="PF14398">
    <property type="entry name" value="ATPgrasp_YheCD"/>
    <property type="match status" value="1"/>
</dbReference>
<dbReference type="EMBL" id="AP024601">
    <property type="protein sequence ID" value="BCU81712.1"/>
    <property type="molecule type" value="Genomic_DNA"/>
</dbReference>
<reference evidence="1" key="2">
    <citation type="journal article" date="2021" name="Microbiol. Resour. Announc.">
        <title>Complete Genome Sequence of Polycladomyces abyssicola JIR-001T, Isolated from Hemipelagic Sediment in Deep Seawater.</title>
        <authorList>
            <person name="Tsubouchi T."/>
            <person name="Kaneko Y."/>
        </authorList>
    </citation>
    <scope>NUCLEOTIDE SEQUENCE</scope>
    <source>
        <strain evidence="1">JIR-001</strain>
    </source>
</reference>
<dbReference type="InterPro" id="IPR026838">
    <property type="entry name" value="YheC/D"/>
</dbReference>
<organism evidence="1 2">
    <name type="scientific">Polycladomyces abyssicola</name>
    <dbReference type="NCBI Taxonomy" id="1125966"/>
    <lineage>
        <taxon>Bacteria</taxon>
        <taxon>Bacillati</taxon>
        <taxon>Bacillota</taxon>
        <taxon>Bacilli</taxon>
        <taxon>Bacillales</taxon>
        <taxon>Thermoactinomycetaceae</taxon>
        <taxon>Polycladomyces</taxon>
    </lineage>
</organism>
<dbReference type="Proteomes" id="UP000677436">
    <property type="component" value="Chromosome"/>
</dbReference>
<reference evidence="1" key="1">
    <citation type="journal article" date="2013" name="Int. J. Syst. Evol. Microbiol.">
        <title>Polycladomyces abyssicola gen. nov., sp. nov., a thermophilic filamentous bacterium isolated from hemipelagic sediment.</title>
        <authorList>
            <person name="Tsubouchi T."/>
            <person name="Shimane Y."/>
            <person name="Mori K."/>
            <person name="Usui K."/>
            <person name="Hiraki T."/>
            <person name="Tame A."/>
            <person name="Uematsu K."/>
            <person name="Maruyama T."/>
            <person name="Hatada Y."/>
        </authorList>
    </citation>
    <scope>NUCLEOTIDE SEQUENCE</scope>
    <source>
        <strain evidence="1">JIR-001</strain>
    </source>
</reference>
<evidence type="ECO:0000313" key="1">
    <source>
        <dbReference type="EMBL" id="BCU81712.1"/>
    </source>
</evidence>
<name>A0A8D5UGT6_9BACL</name>
<dbReference type="AlphaFoldDB" id="A0A8D5UGT6"/>
<accession>A0A8D5UGT6</accession>
<keyword evidence="2" id="KW-1185">Reference proteome</keyword>
<protein>
    <submittedName>
        <fullName evidence="1">Uncharacterized protein</fullName>
    </submittedName>
</protein>
<gene>
    <name evidence="1" type="ORF">JIR001_14950</name>
</gene>
<evidence type="ECO:0000313" key="2">
    <source>
        <dbReference type="Proteomes" id="UP000677436"/>
    </source>
</evidence>
<dbReference type="KEGG" id="pabs:JIR001_14950"/>